<evidence type="ECO:0000256" key="1">
    <source>
        <dbReference type="SAM" id="MobiDB-lite"/>
    </source>
</evidence>
<gene>
    <name evidence="2" type="ORF">HU200_040052</name>
</gene>
<dbReference type="OrthoDB" id="2020598at2759"/>
<comment type="caution">
    <text evidence="2">The sequence shown here is derived from an EMBL/GenBank/DDBJ whole genome shotgun (WGS) entry which is preliminary data.</text>
</comment>
<evidence type="ECO:0000313" key="3">
    <source>
        <dbReference type="Proteomes" id="UP000636709"/>
    </source>
</evidence>
<name>A0A835B6H9_9POAL</name>
<accession>A0A835B6H9</accession>
<dbReference type="EMBL" id="JACEFO010001963">
    <property type="protein sequence ID" value="KAF8691669.1"/>
    <property type="molecule type" value="Genomic_DNA"/>
</dbReference>
<dbReference type="Proteomes" id="UP000636709">
    <property type="component" value="Unassembled WGS sequence"/>
</dbReference>
<reference evidence="2" key="1">
    <citation type="submission" date="2020-07" db="EMBL/GenBank/DDBJ databases">
        <title>Genome sequence and genetic diversity analysis of an under-domesticated orphan crop, white fonio (Digitaria exilis).</title>
        <authorList>
            <person name="Bennetzen J.L."/>
            <person name="Chen S."/>
            <person name="Ma X."/>
            <person name="Wang X."/>
            <person name="Yssel A.E.J."/>
            <person name="Chaluvadi S.R."/>
            <person name="Johnson M."/>
            <person name="Gangashetty P."/>
            <person name="Hamidou F."/>
            <person name="Sanogo M.D."/>
            <person name="Zwaenepoel A."/>
            <person name="Wallace J."/>
            <person name="Van De Peer Y."/>
            <person name="Van Deynze A."/>
        </authorList>
    </citation>
    <scope>NUCLEOTIDE SEQUENCE</scope>
    <source>
        <tissue evidence="2">Leaves</tissue>
    </source>
</reference>
<feature type="compositionally biased region" description="Polar residues" evidence="1">
    <location>
        <begin position="363"/>
        <end position="376"/>
    </location>
</feature>
<keyword evidence="3" id="KW-1185">Reference proteome</keyword>
<organism evidence="2 3">
    <name type="scientific">Digitaria exilis</name>
    <dbReference type="NCBI Taxonomy" id="1010633"/>
    <lineage>
        <taxon>Eukaryota</taxon>
        <taxon>Viridiplantae</taxon>
        <taxon>Streptophyta</taxon>
        <taxon>Embryophyta</taxon>
        <taxon>Tracheophyta</taxon>
        <taxon>Spermatophyta</taxon>
        <taxon>Magnoliopsida</taxon>
        <taxon>Liliopsida</taxon>
        <taxon>Poales</taxon>
        <taxon>Poaceae</taxon>
        <taxon>PACMAD clade</taxon>
        <taxon>Panicoideae</taxon>
        <taxon>Panicodae</taxon>
        <taxon>Paniceae</taxon>
        <taxon>Anthephorinae</taxon>
        <taxon>Digitaria</taxon>
    </lineage>
</organism>
<dbReference type="AlphaFoldDB" id="A0A835B6H9"/>
<feature type="region of interest" description="Disordered" evidence="1">
    <location>
        <begin position="442"/>
        <end position="463"/>
    </location>
</feature>
<proteinExistence type="predicted"/>
<feature type="region of interest" description="Disordered" evidence="1">
    <location>
        <begin position="246"/>
        <end position="306"/>
    </location>
</feature>
<feature type="region of interest" description="Disordered" evidence="1">
    <location>
        <begin position="347"/>
        <end position="393"/>
    </location>
</feature>
<protein>
    <submittedName>
        <fullName evidence="2">Uncharacterized protein</fullName>
    </submittedName>
</protein>
<sequence length="515" mass="54949">MAPIILQRALSFSNLPVHRYDVSPLKVSISVSNGNEGLALLTTIAEGTDDCCIPSPLLSNRSPLEKNLISKIIHLREVLDLPLQSSSDALDQLLLGTLEALKIAYPKCISGQSGTIYSVQQGLVHLHKVLMSVQDCYAERYQLSNLGSGKQPIIVSESLEHVGEGVIEMIDQVIPVAKEMFNFMESSRSANAAASAAWLEDLPGRRSLPPVLCHIRSPEHFKGAGPHASDSAEVATPCQDGAIRHTEQLKVQKHVPRQESGGGSFTAEDDQTSRSQPPSTPNGDSLLLQLTPSSVSPHPLSAPPPSPVPLLGLPMLLQSWEAMQDDKATAATVTPSVSMEEDTAVVTGSKDNSAVSVSMKAGQPSSPSSTVGNATMPSVPQPLPPPSLVQEGLPAKVSRAPPPPPPGNISAALRAKKAACKLKRSTKMGTLYRHLRDRLEGSGCTHGGKAQAKNKTPGGHKSNAGLGMADALAEMTKRYWRANATLNSRSVDHFLVTEINVYHVLLLLETWNWNG</sequence>
<feature type="compositionally biased region" description="Polar residues" evidence="1">
    <location>
        <begin position="273"/>
        <end position="291"/>
    </location>
</feature>
<evidence type="ECO:0000313" key="2">
    <source>
        <dbReference type="EMBL" id="KAF8691669.1"/>
    </source>
</evidence>